<feature type="compositionally biased region" description="Basic residues" evidence="1">
    <location>
        <begin position="324"/>
        <end position="334"/>
    </location>
</feature>
<name>A0AAU9KUV6_9STRA</name>
<organism evidence="2 3">
    <name type="scientific">Peronospora belbahrii</name>
    <dbReference type="NCBI Taxonomy" id="622444"/>
    <lineage>
        <taxon>Eukaryota</taxon>
        <taxon>Sar</taxon>
        <taxon>Stramenopiles</taxon>
        <taxon>Oomycota</taxon>
        <taxon>Peronosporomycetes</taxon>
        <taxon>Peronosporales</taxon>
        <taxon>Peronosporaceae</taxon>
        <taxon>Peronospora</taxon>
    </lineage>
</organism>
<reference evidence="2" key="1">
    <citation type="submission" date="2021-11" db="EMBL/GenBank/DDBJ databases">
        <authorList>
            <person name="Islam A."/>
            <person name="Islam S."/>
            <person name="Flora M.S."/>
            <person name="Rahman M."/>
            <person name="Ziaur R.M."/>
            <person name="Epstein J.H."/>
            <person name="Hassan M."/>
            <person name="Klassen M."/>
            <person name="Woodard K."/>
            <person name="Webb A."/>
            <person name="Webby R.J."/>
            <person name="El Zowalaty M.E."/>
        </authorList>
    </citation>
    <scope>NUCLEOTIDE SEQUENCE</scope>
    <source>
        <strain evidence="2">Pbs3</strain>
    </source>
</reference>
<evidence type="ECO:0000313" key="3">
    <source>
        <dbReference type="Proteomes" id="UP001160483"/>
    </source>
</evidence>
<sequence length="334" mass="38076">MTSARLVYVLSPAKTLNMATTSITQCTQPRFLSDTHELIEQLRSLSHTQVKSLLGVNDALTKLNYDRYQAFDTLKTATEATNPSKSLKQAVLAFHGPAYQGLDAQHMSTKDLHFAQSHLRILSGLYGILRPLDLIQPYRFEMGQKFHTNRGKNLYEFWAQTLVFELDALFSREEANEGMKQQRVLVNVASQEYFKTLPCSALTAAGIVVVHCVFKDDGKIKSVYAKRARGLMCKYLIQNRVDSLEGIARFNLEGYQFSNKVSSDDTYVFTRTGAAKEKLRLQQIKAMFSQKTKREANRTEKNVDKTQSTDEIEIDDTGNEHQPRRSMRKKQKTK</sequence>
<gene>
    <name evidence="2" type="ORF">PBS003_LOCUS2812</name>
</gene>
<accession>A0AAU9KUV6</accession>
<evidence type="ECO:0000313" key="2">
    <source>
        <dbReference type="EMBL" id="CAH0476004.1"/>
    </source>
</evidence>
<dbReference type="InterPro" id="IPR005583">
    <property type="entry name" value="YaaA"/>
</dbReference>
<dbReference type="EMBL" id="CAKKTJ010000132">
    <property type="protein sequence ID" value="CAH0476004.1"/>
    <property type="molecule type" value="Genomic_DNA"/>
</dbReference>
<evidence type="ECO:0000256" key="1">
    <source>
        <dbReference type="SAM" id="MobiDB-lite"/>
    </source>
</evidence>
<dbReference type="PANTHER" id="PTHR30283">
    <property type="entry name" value="PEROXIDE STRESS RESPONSE PROTEIN YAAA"/>
    <property type="match status" value="1"/>
</dbReference>
<dbReference type="GO" id="GO:0033194">
    <property type="term" value="P:response to hydroperoxide"/>
    <property type="evidence" value="ECO:0007669"/>
    <property type="project" value="TreeGrafter"/>
</dbReference>
<dbReference type="GO" id="GO:0005829">
    <property type="term" value="C:cytosol"/>
    <property type="evidence" value="ECO:0007669"/>
    <property type="project" value="TreeGrafter"/>
</dbReference>
<proteinExistence type="inferred from homology"/>
<dbReference type="HAMAP" id="MF_00652">
    <property type="entry name" value="UPF0246"/>
    <property type="match status" value="1"/>
</dbReference>
<feature type="compositionally biased region" description="Basic and acidic residues" evidence="1">
    <location>
        <begin position="292"/>
        <end position="308"/>
    </location>
</feature>
<dbReference type="PANTHER" id="PTHR30283:SF4">
    <property type="entry name" value="PEROXIDE STRESS RESISTANCE PROTEIN YAAA"/>
    <property type="match status" value="1"/>
</dbReference>
<dbReference type="AlphaFoldDB" id="A0AAU9KUV6"/>
<dbReference type="Proteomes" id="UP001160483">
    <property type="component" value="Unassembled WGS sequence"/>
</dbReference>
<comment type="caution">
    <text evidence="2">The sequence shown here is derived from an EMBL/GenBank/DDBJ whole genome shotgun (WGS) entry which is preliminary data.</text>
</comment>
<feature type="region of interest" description="Disordered" evidence="1">
    <location>
        <begin position="290"/>
        <end position="334"/>
    </location>
</feature>
<dbReference type="NCBIfam" id="NF002542">
    <property type="entry name" value="PRK02101.1-3"/>
    <property type="match status" value="1"/>
</dbReference>
<dbReference type="Pfam" id="PF03883">
    <property type="entry name" value="H2O2_YaaD"/>
    <property type="match status" value="1"/>
</dbReference>
<protein>
    <submittedName>
        <fullName evidence="2">Uncharacterized protein</fullName>
    </submittedName>
</protein>